<keyword evidence="2" id="KW-0732">Signal</keyword>
<protein>
    <recommendedName>
        <fullName evidence="3">Immunoglobulin domain-containing protein</fullName>
    </recommendedName>
</protein>
<evidence type="ECO:0000259" key="3">
    <source>
        <dbReference type="SMART" id="SM00409"/>
    </source>
</evidence>
<proteinExistence type="predicted"/>
<feature type="signal peptide" evidence="2">
    <location>
        <begin position="1"/>
        <end position="22"/>
    </location>
</feature>
<dbReference type="InterPro" id="IPR036179">
    <property type="entry name" value="Ig-like_dom_sf"/>
</dbReference>
<feature type="chain" id="PRO_5013970313" description="Immunoglobulin domain-containing protein" evidence="2">
    <location>
        <begin position="23"/>
        <end position="356"/>
    </location>
</feature>
<feature type="domain" description="Immunoglobulin" evidence="3">
    <location>
        <begin position="24"/>
        <end position="110"/>
    </location>
</feature>
<feature type="transmembrane region" description="Helical" evidence="1">
    <location>
        <begin position="219"/>
        <end position="239"/>
    </location>
</feature>
<gene>
    <name evidence="4" type="ORF">BSL78_01703</name>
</gene>
<dbReference type="SUPFAM" id="SSF48726">
    <property type="entry name" value="Immunoglobulin"/>
    <property type="match status" value="1"/>
</dbReference>
<reference evidence="4 5" key="1">
    <citation type="journal article" date="2017" name="PLoS Biol.">
        <title>The sea cucumber genome provides insights into morphological evolution and visceral regeneration.</title>
        <authorList>
            <person name="Zhang X."/>
            <person name="Sun L."/>
            <person name="Yuan J."/>
            <person name="Sun Y."/>
            <person name="Gao Y."/>
            <person name="Zhang L."/>
            <person name="Li S."/>
            <person name="Dai H."/>
            <person name="Hamel J.F."/>
            <person name="Liu C."/>
            <person name="Yu Y."/>
            <person name="Liu S."/>
            <person name="Lin W."/>
            <person name="Guo K."/>
            <person name="Jin S."/>
            <person name="Xu P."/>
            <person name="Storey K.B."/>
            <person name="Huan P."/>
            <person name="Zhang T."/>
            <person name="Zhou Y."/>
            <person name="Zhang J."/>
            <person name="Lin C."/>
            <person name="Li X."/>
            <person name="Xing L."/>
            <person name="Huo D."/>
            <person name="Sun M."/>
            <person name="Wang L."/>
            <person name="Mercier A."/>
            <person name="Li F."/>
            <person name="Yang H."/>
            <person name="Xiang J."/>
        </authorList>
    </citation>
    <scope>NUCLEOTIDE SEQUENCE [LARGE SCALE GENOMIC DNA]</scope>
    <source>
        <strain evidence="4">Shaxun</strain>
        <tissue evidence="4">Muscle</tissue>
    </source>
</reference>
<keyword evidence="1" id="KW-0472">Membrane</keyword>
<dbReference type="InterPro" id="IPR013783">
    <property type="entry name" value="Ig-like_fold"/>
</dbReference>
<organism evidence="4 5">
    <name type="scientific">Stichopus japonicus</name>
    <name type="common">Sea cucumber</name>
    <dbReference type="NCBI Taxonomy" id="307972"/>
    <lineage>
        <taxon>Eukaryota</taxon>
        <taxon>Metazoa</taxon>
        <taxon>Echinodermata</taxon>
        <taxon>Eleutherozoa</taxon>
        <taxon>Echinozoa</taxon>
        <taxon>Holothuroidea</taxon>
        <taxon>Aspidochirotacea</taxon>
        <taxon>Aspidochirotida</taxon>
        <taxon>Stichopodidae</taxon>
        <taxon>Apostichopus</taxon>
    </lineage>
</organism>
<dbReference type="InterPro" id="IPR003599">
    <property type="entry name" value="Ig_sub"/>
</dbReference>
<dbReference type="Gene3D" id="2.60.40.10">
    <property type="entry name" value="Immunoglobulins"/>
    <property type="match status" value="2"/>
</dbReference>
<evidence type="ECO:0000313" key="5">
    <source>
        <dbReference type="Proteomes" id="UP000230750"/>
    </source>
</evidence>
<dbReference type="Proteomes" id="UP000230750">
    <property type="component" value="Unassembled WGS sequence"/>
</dbReference>
<dbReference type="SMART" id="SM00409">
    <property type="entry name" value="IG"/>
    <property type="match status" value="1"/>
</dbReference>
<comment type="caution">
    <text evidence="4">The sequence shown here is derived from an EMBL/GenBank/DDBJ whole genome shotgun (WGS) entry which is preliminary data.</text>
</comment>
<sequence>MIRASINGSLLICITLIQMGLAKDIVRHAIINTDQSLTCHGNNPKEWSWTLDNETTQINYDRNKYTKRNDKDRSVLTIKRVGFEDAVDYKCTMFPEYGVAIATKYNLYVLGNLTLSTDKNVTYEGSPFTADCCIQFNAHSNFIRLRWLINEESLENAQTLTQETLTTVDNHKEMCSRLMLKANRQHHGQSLWCRVEEYPSLNSSDTLQVHIYENGADKLWTYVAVFVVVTVLITSVLILKFVKSDARCITGLFHVLRFPCRKHWAKTTTDSTTGIRSIDNEGYEIVDQRLQCVPTDGSSLKSNVKDSRNVEGYDIVGQSVSGISELQHQGLTDEEENPSANVYSSTDDYCHYLQPM</sequence>
<evidence type="ECO:0000256" key="1">
    <source>
        <dbReference type="SAM" id="Phobius"/>
    </source>
</evidence>
<evidence type="ECO:0000313" key="4">
    <source>
        <dbReference type="EMBL" id="PIK61345.1"/>
    </source>
</evidence>
<accession>A0A2G8LM82</accession>
<dbReference type="EMBL" id="MRZV01000034">
    <property type="protein sequence ID" value="PIK61345.1"/>
    <property type="molecule type" value="Genomic_DNA"/>
</dbReference>
<evidence type="ECO:0000256" key="2">
    <source>
        <dbReference type="SAM" id="SignalP"/>
    </source>
</evidence>
<keyword evidence="1" id="KW-0812">Transmembrane</keyword>
<keyword evidence="5" id="KW-1185">Reference proteome</keyword>
<name>A0A2G8LM82_STIJA</name>
<keyword evidence="1" id="KW-1133">Transmembrane helix</keyword>
<dbReference type="AlphaFoldDB" id="A0A2G8LM82"/>